<dbReference type="GO" id="GO:0040027">
    <property type="term" value="P:negative regulation of vulval development"/>
    <property type="evidence" value="ECO:0007669"/>
    <property type="project" value="InterPro"/>
</dbReference>
<protein>
    <recommendedName>
        <fullName evidence="1">Lin-15A/B-like domain-containing protein</fullName>
    </recommendedName>
</protein>
<keyword evidence="3" id="KW-1185">Reference proteome</keyword>
<dbReference type="OrthoDB" id="5883294at2759"/>
<evidence type="ECO:0000313" key="3">
    <source>
        <dbReference type="Proteomes" id="UP000008068"/>
    </source>
</evidence>
<dbReference type="AlphaFoldDB" id="G0N185"/>
<dbReference type="InParanoid" id="G0N185"/>
<dbReference type="Proteomes" id="UP000008068">
    <property type="component" value="Unassembled WGS sequence"/>
</dbReference>
<dbReference type="PANTHER" id="PTHR22716">
    <property type="entry name" value="ETS CLASS TRANSCRIPTION FACTOR-RELATED-RELATED"/>
    <property type="match status" value="1"/>
</dbReference>
<gene>
    <name evidence="2" type="ORF">CAEBREN_06228</name>
</gene>
<dbReference type="Pfam" id="PF25375">
    <property type="entry name" value="Lin-15B"/>
    <property type="match status" value="3"/>
</dbReference>
<sequence length="458" mass="52948">MNQEKEIKTEELLHYDYSVENTSENEKPKPEELGYFGALMEQKVEEPGSESSEDFKLEFVKNPYVARKPGGALWRPSSRRCLVCYRFESSENFSYLTSKNKKLLLIVGLILGGQMTVENAELIMSLYRIYTCNIHLTEALDQIFKKLNIKSVEELRTCSKDNVKKLMNVVNMLTEKPVALKRILPEFVQRIKALSKKPQNRICIVCSKFSTDPDDVTTIRSEVKRLILLTGAVLTGKIEADDAKFMMVKYDCWTCRAHLSEALDKIFEILKIETLDGLEECIVDNELLRTFDELAEKEHDELEFKTVLKDFVLKMDPLEAERYLGSGWSKSRNKKPKDRMCDVCSSIVNIDTTIEISCKTTQLILMIGRILAKKKTKEEVESMTSSPEFRSCQVHLLEAGDEIFAFLNIKHNFEISFCSEENKRNLMAIVNSLHPDFKFVDFYRFLDDFFYDFPVNSC</sequence>
<organism evidence="3">
    <name type="scientific">Caenorhabditis brenneri</name>
    <name type="common">Nematode worm</name>
    <dbReference type="NCBI Taxonomy" id="135651"/>
    <lineage>
        <taxon>Eukaryota</taxon>
        <taxon>Metazoa</taxon>
        <taxon>Ecdysozoa</taxon>
        <taxon>Nematoda</taxon>
        <taxon>Chromadorea</taxon>
        <taxon>Rhabditida</taxon>
        <taxon>Rhabditina</taxon>
        <taxon>Rhabditomorpha</taxon>
        <taxon>Rhabditoidea</taxon>
        <taxon>Rhabditidae</taxon>
        <taxon>Peloderinae</taxon>
        <taxon>Caenorhabditis</taxon>
    </lineage>
</organism>
<feature type="domain" description="Lin-15A/B-like" evidence="1">
    <location>
        <begin position="339"/>
        <end position="451"/>
    </location>
</feature>
<proteinExistence type="predicted"/>
<accession>G0N185</accession>
<dbReference type="InterPro" id="IPR040129">
    <property type="entry name" value="Lin-15B-like"/>
</dbReference>
<dbReference type="eggNOG" id="KOG1121">
    <property type="taxonomic scope" value="Eukaryota"/>
</dbReference>
<dbReference type="OMA" id="ISICEIH"/>
<evidence type="ECO:0000259" key="1">
    <source>
        <dbReference type="Pfam" id="PF25375"/>
    </source>
</evidence>
<dbReference type="EMBL" id="GL379826">
    <property type="protein sequence ID" value="EGT49958.1"/>
    <property type="molecule type" value="Genomic_DNA"/>
</dbReference>
<reference evidence="3" key="1">
    <citation type="submission" date="2011-07" db="EMBL/GenBank/DDBJ databases">
        <authorList>
            <consortium name="Caenorhabditis brenneri Sequencing and Analysis Consortium"/>
            <person name="Wilson R.K."/>
        </authorList>
    </citation>
    <scope>NUCLEOTIDE SEQUENCE [LARGE SCALE GENOMIC DNA]</scope>
    <source>
        <strain evidence="3">PB2801</strain>
    </source>
</reference>
<feature type="domain" description="Lin-15A/B-like" evidence="1">
    <location>
        <begin position="79"/>
        <end position="195"/>
    </location>
</feature>
<name>G0N185_CAEBE</name>
<dbReference type="HOGENOM" id="CLU_597490_0_0_1"/>
<dbReference type="STRING" id="135651.G0N185"/>
<feature type="domain" description="Lin-15A/B-like" evidence="1">
    <location>
        <begin position="200"/>
        <end position="318"/>
    </location>
</feature>
<evidence type="ECO:0000313" key="2">
    <source>
        <dbReference type="EMBL" id="EGT49958.1"/>
    </source>
</evidence>
<dbReference type="InterPro" id="IPR057432">
    <property type="entry name" value="Lin-15A/B-like_dom"/>
</dbReference>